<keyword evidence="5" id="KW-1185">Reference proteome</keyword>
<dbReference type="InterPro" id="IPR003595">
    <property type="entry name" value="Tyr_Pase_cat"/>
</dbReference>
<dbReference type="InterPro" id="IPR029021">
    <property type="entry name" value="Prot-tyrosine_phosphatase-like"/>
</dbReference>
<evidence type="ECO:0000259" key="3">
    <source>
        <dbReference type="PROSITE" id="PS50056"/>
    </source>
</evidence>
<proteinExistence type="predicted"/>
<evidence type="ECO:0000259" key="2">
    <source>
        <dbReference type="PROSITE" id="PS50055"/>
    </source>
</evidence>
<dbReference type="PROSITE" id="PS00383">
    <property type="entry name" value="TYR_PHOSPHATASE_1"/>
    <property type="match status" value="1"/>
</dbReference>
<dbReference type="InterPro" id="IPR000387">
    <property type="entry name" value="Tyr_Pase_dom"/>
</dbReference>
<dbReference type="SMART" id="SM00404">
    <property type="entry name" value="PTPc_motif"/>
    <property type="match status" value="1"/>
</dbReference>
<dbReference type="InterPro" id="IPR016130">
    <property type="entry name" value="Tyr_Pase_AS"/>
</dbReference>
<feature type="compositionally biased region" description="Basic and acidic residues" evidence="1">
    <location>
        <begin position="613"/>
        <end position="625"/>
    </location>
</feature>
<feature type="region of interest" description="Disordered" evidence="1">
    <location>
        <begin position="610"/>
        <end position="630"/>
    </location>
</feature>
<dbReference type="SMART" id="SM00194">
    <property type="entry name" value="PTPc"/>
    <property type="match status" value="1"/>
</dbReference>
<feature type="compositionally biased region" description="Low complexity" evidence="1">
    <location>
        <begin position="370"/>
        <end position="384"/>
    </location>
</feature>
<protein>
    <submittedName>
        <fullName evidence="4">Uncharacterized protein</fullName>
    </submittedName>
</protein>
<dbReference type="InterPro" id="IPR000242">
    <property type="entry name" value="PTP_cat"/>
</dbReference>
<dbReference type="Pfam" id="PF00102">
    <property type="entry name" value="Y_phosphatase"/>
    <property type="match status" value="1"/>
</dbReference>
<dbReference type="SUPFAM" id="SSF52799">
    <property type="entry name" value="(Phosphotyrosine protein) phosphatases II"/>
    <property type="match status" value="1"/>
</dbReference>
<dbReference type="PRINTS" id="PR00700">
    <property type="entry name" value="PRTYPHPHTASE"/>
</dbReference>
<reference evidence="4" key="1">
    <citation type="submission" date="2021-09" db="EMBL/GenBank/DDBJ databases">
        <authorList>
            <consortium name="Pathogen Informatics"/>
        </authorList>
    </citation>
    <scope>NUCLEOTIDE SEQUENCE</scope>
</reference>
<feature type="compositionally biased region" description="Polar residues" evidence="1">
    <location>
        <begin position="415"/>
        <end position="432"/>
    </location>
</feature>
<evidence type="ECO:0000313" key="4">
    <source>
        <dbReference type="EMBL" id="CAG9534835.1"/>
    </source>
</evidence>
<name>A0A8J2QA59_9BILA</name>
<dbReference type="GO" id="GO:0004725">
    <property type="term" value="F:protein tyrosine phosphatase activity"/>
    <property type="evidence" value="ECO:0007669"/>
    <property type="project" value="InterPro"/>
</dbReference>
<gene>
    <name evidence="4" type="ORF">CJOHNSTONI_LOCUS4934</name>
</gene>
<sequence>MSNYFDFLHAQMIIRKNAVAKQTDQVANEAPTISMAVAAMRAFAEQTNALGLAGLRNSYNKLRARGPHPNNLTFNAQKMNRTKCRYHDVMCLDNSRVLLKPWPEDEGDFIHANWVNNELLECPFICTQGPLNQTCGDFWRMVWQENVELIIMLCRTFEENRNKCAQYWPLNQGQVLTFCGITIQAVEKRATDPDVHCTALLLTYRGVRRLLAHYQWVSWPDRFVPSQLTVPYTLLSSARARKTPTIIHCSAGIGRTGTLVVLELLSKTLLSCRLPVVTDIIWSVRSQRSRAVQNEEQFLYIHYLTIQRFVNKGIVSDKAVSKFCRDYEQFYFMRTRQTQIPLPIYERKIKLPPKKLIRAELVTAPSTLSISSVTTSPSTGTSKSQDLTSTLTIGANSRPSQQTKKKKGTVKKKTSIQQDQMTTSKLSRSQTNLQHEYREAQKALLESYRKERTIATKSSIRKQERKIKKGNLEATEVKVVQNTPKDEQGLDAEITDGNAKKVAEVVKVAEGVKVAETENAKLEDEENASSVYAFPNDEIRKIKTMEENSVLKEDENDQAEYVFMQPLYAHTYGAADTESDVVEKYVMNMLPEEYFDRAIDHGAEYVASMPSIKGRDNTESPEKLQKSPSKSMVPTLILHNMQFILNC</sequence>
<dbReference type="AlphaFoldDB" id="A0A8J2QA59"/>
<dbReference type="PROSITE" id="PS50056">
    <property type="entry name" value="TYR_PHOSPHATASE_2"/>
    <property type="match status" value="1"/>
</dbReference>
<dbReference type="CDD" id="cd00047">
    <property type="entry name" value="PTPc"/>
    <property type="match status" value="1"/>
</dbReference>
<dbReference type="InterPro" id="IPR052782">
    <property type="entry name" value="Oocyte-zygote_transition_reg"/>
</dbReference>
<organism evidence="4 5">
    <name type="scientific">Cercopithifilaria johnstoni</name>
    <dbReference type="NCBI Taxonomy" id="2874296"/>
    <lineage>
        <taxon>Eukaryota</taxon>
        <taxon>Metazoa</taxon>
        <taxon>Ecdysozoa</taxon>
        <taxon>Nematoda</taxon>
        <taxon>Chromadorea</taxon>
        <taxon>Rhabditida</taxon>
        <taxon>Spirurina</taxon>
        <taxon>Spiruromorpha</taxon>
        <taxon>Filarioidea</taxon>
        <taxon>Onchocercidae</taxon>
        <taxon>Cercopithifilaria</taxon>
    </lineage>
</organism>
<feature type="domain" description="Tyrosine-protein phosphatase" evidence="2">
    <location>
        <begin position="55"/>
        <end position="308"/>
    </location>
</feature>
<evidence type="ECO:0000256" key="1">
    <source>
        <dbReference type="SAM" id="MobiDB-lite"/>
    </source>
</evidence>
<feature type="domain" description="Tyrosine specific protein phosphatases" evidence="3">
    <location>
        <begin position="244"/>
        <end position="299"/>
    </location>
</feature>
<evidence type="ECO:0000313" key="5">
    <source>
        <dbReference type="Proteomes" id="UP000746747"/>
    </source>
</evidence>
<feature type="compositionally biased region" description="Basic residues" evidence="1">
    <location>
        <begin position="403"/>
        <end position="414"/>
    </location>
</feature>
<dbReference type="Gene3D" id="3.90.190.10">
    <property type="entry name" value="Protein tyrosine phosphatase superfamily"/>
    <property type="match status" value="1"/>
</dbReference>
<dbReference type="OrthoDB" id="10253954at2759"/>
<feature type="region of interest" description="Disordered" evidence="1">
    <location>
        <begin position="370"/>
        <end position="432"/>
    </location>
</feature>
<dbReference type="Proteomes" id="UP000746747">
    <property type="component" value="Unassembled WGS sequence"/>
</dbReference>
<dbReference type="PROSITE" id="PS50055">
    <property type="entry name" value="TYR_PHOSPHATASE_PTP"/>
    <property type="match status" value="1"/>
</dbReference>
<accession>A0A8J2QA59</accession>
<dbReference type="PANTHER" id="PTHR46163">
    <property type="entry name" value="TYROSINE-PROTEIN PHOSPHATASE-RELATED"/>
    <property type="match status" value="1"/>
</dbReference>
<comment type="caution">
    <text evidence="4">The sequence shown here is derived from an EMBL/GenBank/DDBJ whole genome shotgun (WGS) entry which is preliminary data.</text>
</comment>
<dbReference type="EMBL" id="CAKAEH010001334">
    <property type="protein sequence ID" value="CAG9534835.1"/>
    <property type="molecule type" value="Genomic_DNA"/>
</dbReference>
<feature type="compositionally biased region" description="Polar residues" evidence="1">
    <location>
        <begin position="385"/>
        <end position="402"/>
    </location>
</feature>